<dbReference type="CDD" id="cd00030">
    <property type="entry name" value="C2"/>
    <property type="match status" value="1"/>
</dbReference>
<dbReference type="PROSITE" id="PS50004">
    <property type="entry name" value="C2"/>
    <property type="match status" value="1"/>
</dbReference>
<dbReference type="Gene3D" id="2.60.40.150">
    <property type="entry name" value="C2 domain"/>
    <property type="match status" value="1"/>
</dbReference>
<dbReference type="InterPro" id="IPR035892">
    <property type="entry name" value="C2_domain_sf"/>
</dbReference>
<proteinExistence type="predicted"/>
<accession>X6MW86</accession>
<dbReference type="EMBL" id="ASPP01016082">
    <property type="protein sequence ID" value="ETO17742.1"/>
    <property type="molecule type" value="Genomic_DNA"/>
</dbReference>
<feature type="coiled-coil region" evidence="1">
    <location>
        <begin position="156"/>
        <end position="190"/>
    </location>
</feature>
<keyword evidence="1" id="KW-0175">Coiled coil</keyword>
<evidence type="ECO:0000256" key="1">
    <source>
        <dbReference type="SAM" id="Coils"/>
    </source>
</evidence>
<dbReference type="InterPro" id="IPR000008">
    <property type="entry name" value="C2_dom"/>
</dbReference>
<comment type="caution">
    <text evidence="3">The sequence shown here is derived from an EMBL/GenBank/DDBJ whole genome shotgun (WGS) entry which is preliminary data.</text>
</comment>
<dbReference type="OrthoDB" id="419768at2759"/>
<evidence type="ECO:0000313" key="3">
    <source>
        <dbReference type="EMBL" id="ETO17742.1"/>
    </source>
</evidence>
<organism evidence="3 4">
    <name type="scientific">Reticulomyxa filosa</name>
    <dbReference type="NCBI Taxonomy" id="46433"/>
    <lineage>
        <taxon>Eukaryota</taxon>
        <taxon>Sar</taxon>
        <taxon>Rhizaria</taxon>
        <taxon>Retaria</taxon>
        <taxon>Foraminifera</taxon>
        <taxon>Monothalamids</taxon>
        <taxon>Reticulomyxidae</taxon>
        <taxon>Reticulomyxa</taxon>
    </lineage>
</organism>
<keyword evidence="4" id="KW-1185">Reference proteome</keyword>
<dbReference type="Proteomes" id="UP000023152">
    <property type="component" value="Unassembled WGS sequence"/>
</dbReference>
<dbReference type="Pfam" id="PF00168">
    <property type="entry name" value="C2"/>
    <property type="match status" value="1"/>
</dbReference>
<feature type="domain" description="C2" evidence="2">
    <location>
        <begin position="1"/>
        <end position="95"/>
    </location>
</feature>
<evidence type="ECO:0000259" key="2">
    <source>
        <dbReference type="PROSITE" id="PS50004"/>
    </source>
</evidence>
<dbReference type="SUPFAM" id="SSF49562">
    <property type="entry name" value="C2 domain (Calcium/lipid-binding domain, CaLB)"/>
    <property type="match status" value="1"/>
</dbReference>
<reference evidence="3 4" key="1">
    <citation type="journal article" date="2013" name="Curr. Biol.">
        <title>The Genome of the Foraminiferan Reticulomyxa filosa.</title>
        <authorList>
            <person name="Glockner G."/>
            <person name="Hulsmann N."/>
            <person name="Schleicher M."/>
            <person name="Noegel A.A."/>
            <person name="Eichinger L."/>
            <person name="Gallinger C."/>
            <person name="Pawlowski J."/>
            <person name="Sierra R."/>
            <person name="Euteneuer U."/>
            <person name="Pillet L."/>
            <person name="Moustafa A."/>
            <person name="Platzer M."/>
            <person name="Groth M."/>
            <person name="Szafranski K."/>
            <person name="Schliwa M."/>
        </authorList>
    </citation>
    <scope>NUCLEOTIDE SEQUENCE [LARGE SCALE GENOMIC DNA]</scope>
</reference>
<evidence type="ECO:0000313" key="4">
    <source>
        <dbReference type="Proteomes" id="UP000023152"/>
    </source>
</evidence>
<name>X6MW86_RETFI</name>
<gene>
    <name evidence="3" type="ORF">RFI_19573</name>
</gene>
<protein>
    <recommendedName>
        <fullName evidence="2">C2 domain-containing protein</fullName>
    </recommendedName>
</protein>
<dbReference type="AlphaFoldDB" id="X6MW86"/>
<sequence length="217" mass="25340">MKDIPTLLSSFLNNCKVSAFRQTYTTKTLLKTLDPVWNEQTQFIFFKEPKELLFHVWDWDKNTKHDSIGEYNKTTTVQKNVFLLFKKHKKKNKKFFKKKKKGFSGALTLQNVKKGELHVTIKCRKLLPIELETQAAKLQELEHNQHTTLSKQQTQIDTLTTENASLVQANKELENEIDVLKKHKQELETKASDLTFQSFVSFFSPTPSCYARNKQIT</sequence>